<dbReference type="GO" id="GO:0005524">
    <property type="term" value="F:ATP binding"/>
    <property type="evidence" value="ECO:0007669"/>
    <property type="project" value="InterPro"/>
</dbReference>
<feature type="domain" description="Protein kinase" evidence="1">
    <location>
        <begin position="1"/>
        <end position="61"/>
    </location>
</feature>
<evidence type="ECO:0000313" key="2">
    <source>
        <dbReference type="EMBL" id="KIM82611.1"/>
    </source>
</evidence>
<organism evidence="2 3">
    <name type="scientific">Piloderma croceum (strain F 1598)</name>
    <dbReference type="NCBI Taxonomy" id="765440"/>
    <lineage>
        <taxon>Eukaryota</taxon>
        <taxon>Fungi</taxon>
        <taxon>Dikarya</taxon>
        <taxon>Basidiomycota</taxon>
        <taxon>Agaricomycotina</taxon>
        <taxon>Agaricomycetes</taxon>
        <taxon>Agaricomycetidae</taxon>
        <taxon>Atheliales</taxon>
        <taxon>Atheliaceae</taxon>
        <taxon>Piloderma</taxon>
    </lineage>
</organism>
<proteinExistence type="predicted"/>
<dbReference type="HOGENOM" id="CLU_2984562_0_0_1"/>
<accession>A0A0C3FVR9</accession>
<gene>
    <name evidence="2" type="ORF">PILCRDRAFT_70666</name>
</gene>
<dbReference type="InterPro" id="IPR000719">
    <property type="entry name" value="Prot_kinase_dom"/>
</dbReference>
<protein>
    <recommendedName>
        <fullName evidence="1">Protein kinase domain-containing protein</fullName>
    </recommendedName>
</protein>
<sequence>RGIIHGSLKPTNILIADNGQACVADYGMIEIKPSSTSGTRYFSPEAWKGVRFSVMKLFMQC</sequence>
<name>A0A0C3FVR9_PILCF</name>
<dbReference type="GO" id="GO:0004672">
    <property type="term" value="F:protein kinase activity"/>
    <property type="evidence" value="ECO:0007669"/>
    <property type="project" value="InterPro"/>
</dbReference>
<evidence type="ECO:0000313" key="3">
    <source>
        <dbReference type="Proteomes" id="UP000054166"/>
    </source>
</evidence>
<dbReference type="OrthoDB" id="5966500at2759"/>
<reference evidence="2 3" key="1">
    <citation type="submission" date="2014-04" db="EMBL/GenBank/DDBJ databases">
        <authorList>
            <consortium name="DOE Joint Genome Institute"/>
            <person name="Kuo A."/>
            <person name="Tarkka M."/>
            <person name="Buscot F."/>
            <person name="Kohler A."/>
            <person name="Nagy L.G."/>
            <person name="Floudas D."/>
            <person name="Copeland A."/>
            <person name="Barry K.W."/>
            <person name="Cichocki N."/>
            <person name="Veneault-Fourrey C."/>
            <person name="LaButti K."/>
            <person name="Lindquist E.A."/>
            <person name="Lipzen A."/>
            <person name="Lundell T."/>
            <person name="Morin E."/>
            <person name="Murat C."/>
            <person name="Sun H."/>
            <person name="Tunlid A."/>
            <person name="Henrissat B."/>
            <person name="Grigoriev I.V."/>
            <person name="Hibbett D.S."/>
            <person name="Martin F."/>
            <person name="Nordberg H.P."/>
            <person name="Cantor M.N."/>
            <person name="Hua S.X."/>
        </authorList>
    </citation>
    <scope>NUCLEOTIDE SEQUENCE [LARGE SCALE GENOMIC DNA]</scope>
    <source>
        <strain evidence="2 3">F 1598</strain>
    </source>
</reference>
<dbReference type="Gene3D" id="1.10.510.10">
    <property type="entry name" value="Transferase(Phosphotransferase) domain 1"/>
    <property type="match status" value="1"/>
</dbReference>
<dbReference type="SUPFAM" id="SSF56112">
    <property type="entry name" value="Protein kinase-like (PK-like)"/>
    <property type="match status" value="1"/>
</dbReference>
<dbReference type="AlphaFoldDB" id="A0A0C3FVR9"/>
<evidence type="ECO:0000259" key="1">
    <source>
        <dbReference type="PROSITE" id="PS50011"/>
    </source>
</evidence>
<dbReference type="Proteomes" id="UP000054166">
    <property type="component" value="Unassembled WGS sequence"/>
</dbReference>
<keyword evidence="3" id="KW-1185">Reference proteome</keyword>
<dbReference type="STRING" id="765440.A0A0C3FVR9"/>
<feature type="non-terminal residue" evidence="2">
    <location>
        <position position="1"/>
    </location>
</feature>
<dbReference type="InterPro" id="IPR011009">
    <property type="entry name" value="Kinase-like_dom_sf"/>
</dbReference>
<dbReference type="InParanoid" id="A0A0C3FVR9"/>
<reference evidence="3" key="2">
    <citation type="submission" date="2015-01" db="EMBL/GenBank/DDBJ databases">
        <title>Evolutionary Origins and Diversification of the Mycorrhizal Mutualists.</title>
        <authorList>
            <consortium name="DOE Joint Genome Institute"/>
            <consortium name="Mycorrhizal Genomics Consortium"/>
            <person name="Kohler A."/>
            <person name="Kuo A."/>
            <person name="Nagy L.G."/>
            <person name="Floudas D."/>
            <person name="Copeland A."/>
            <person name="Barry K.W."/>
            <person name="Cichocki N."/>
            <person name="Veneault-Fourrey C."/>
            <person name="LaButti K."/>
            <person name="Lindquist E.A."/>
            <person name="Lipzen A."/>
            <person name="Lundell T."/>
            <person name="Morin E."/>
            <person name="Murat C."/>
            <person name="Riley R."/>
            <person name="Ohm R."/>
            <person name="Sun H."/>
            <person name="Tunlid A."/>
            <person name="Henrissat B."/>
            <person name="Grigoriev I.V."/>
            <person name="Hibbett D.S."/>
            <person name="Martin F."/>
        </authorList>
    </citation>
    <scope>NUCLEOTIDE SEQUENCE [LARGE SCALE GENOMIC DNA]</scope>
    <source>
        <strain evidence="3">F 1598</strain>
    </source>
</reference>
<dbReference type="PROSITE" id="PS50011">
    <property type="entry name" value="PROTEIN_KINASE_DOM"/>
    <property type="match status" value="1"/>
</dbReference>
<dbReference type="EMBL" id="KN832994">
    <property type="protein sequence ID" value="KIM82611.1"/>
    <property type="molecule type" value="Genomic_DNA"/>
</dbReference>